<name>A0A5B0M4C9_PUCGR</name>
<evidence type="ECO:0000313" key="3">
    <source>
        <dbReference type="Proteomes" id="UP000324748"/>
    </source>
</evidence>
<accession>A0A5B0M4C9</accession>
<feature type="region of interest" description="Disordered" evidence="1">
    <location>
        <begin position="122"/>
        <end position="162"/>
    </location>
</feature>
<proteinExistence type="predicted"/>
<gene>
    <name evidence="2" type="ORF">PGT21_026004</name>
</gene>
<dbReference type="AlphaFoldDB" id="A0A5B0M4C9"/>
<keyword evidence="3" id="KW-1185">Reference proteome</keyword>
<sequence>MTKIIAENTAKSERSCSKLTASVDKLNSDLSTSADYILSNLREDNIMEKAKNKEELDTDLSAEIKSSVQASLSDYIFQNNITPSVNNINDSTYRRPDQQTHARFNNPYMEEAQTQKGRDIAPHLSNSHQKSAPQQRSNNPQPQFNNSGNFNAPQQQENNSNRVPSRYYNMDLATLNKLVPPVTDWPKFAGSDDYDHISFIKYIDHMLLSYSADDDS</sequence>
<dbReference type="EMBL" id="VSWC01000171">
    <property type="protein sequence ID" value="KAA1070858.1"/>
    <property type="molecule type" value="Genomic_DNA"/>
</dbReference>
<dbReference type="Proteomes" id="UP000324748">
    <property type="component" value="Unassembled WGS sequence"/>
</dbReference>
<organism evidence="2 3">
    <name type="scientific">Puccinia graminis f. sp. tritici</name>
    <dbReference type="NCBI Taxonomy" id="56615"/>
    <lineage>
        <taxon>Eukaryota</taxon>
        <taxon>Fungi</taxon>
        <taxon>Dikarya</taxon>
        <taxon>Basidiomycota</taxon>
        <taxon>Pucciniomycotina</taxon>
        <taxon>Pucciniomycetes</taxon>
        <taxon>Pucciniales</taxon>
        <taxon>Pucciniaceae</taxon>
        <taxon>Puccinia</taxon>
    </lineage>
</organism>
<dbReference type="OrthoDB" id="2507294at2759"/>
<feature type="compositionally biased region" description="Polar residues" evidence="1">
    <location>
        <begin position="124"/>
        <end position="162"/>
    </location>
</feature>
<comment type="caution">
    <text evidence="2">The sequence shown here is derived from an EMBL/GenBank/DDBJ whole genome shotgun (WGS) entry which is preliminary data.</text>
</comment>
<evidence type="ECO:0000313" key="2">
    <source>
        <dbReference type="EMBL" id="KAA1070858.1"/>
    </source>
</evidence>
<reference evidence="2 3" key="1">
    <citation type="submission" date="2019-05" db="EMBL/GenBank/DDBJ databases">
        <title>Emergence of the Ug99 lineage of the wheat stem rust pathogen through somatic hybridization.</title>
        <authorList>
            <person name="Li F."/>
            <person name="Upadhyaya N.M."/>
            <person name="Sperschneider J."/>
            <person name="Matny O."/>
            <person name="Nguyen-Phuc H."/>
            <person name="Mago R."/>
            <person name="Raley C."/>
            <person name="Miller M.E."/>
            <person name="Silverstein K.A.T."/>
            <person name="Henningsen E."/>
            <person name="Hirsch C.D."/>
            <person name="Visser B."/>
            <person name="Pretorius Z.A."/>
            <person name="Steffenson B.J."/>
            <person name="Schwessinger B."/>
            <person name="Dodds P.N."/>
            <person name="Figueroa M."/>
        </authorList>
    </citation>
    <scope>NUCLEOTIDE SEQUENCE [LARGE SCALE GENOMIC DNA]</scope>
    <source>
        <strain evidence="2">21-0</strain>
    </source>
</reference>
<evidence type="ECO:0000256" key="1">
    <source>
        <dbReference type="SAM" id="MobiDB-lite"/>
    </source>
</evidence>
<protein>
    <submittedName>
        <fullName evidence="2">Uncharacterized protein</fullName>
    </submittedName>
</protein>